<keyword evidence="4" id="KW-1185">Reference proteome</keyword>
<dbReference type="InterPro" id="IPR027051">
    <property type="entry name" value="XdhC_Rossmann_dom"/>
</dbReference>
<organism evidence="3 4">
    <name type="scientific">Arthrobacter gallicola</name>
    <dbReference type="NCBI Taxonomy" id="2762225"/>
    <lineage>
        <taxon>Bacteria</taxon>
        <taxon>Bacillati</taxon>
        <taxon>Actinomycetota</taxon>
        <taxon>Actinomycetes</taxon>
        <taxon>Micrococcales</taxon>
        <taxon>Micrococcaceae</taxon>
        <taxon>Arthrobacter</taxon>
    </lineage>
</organism>
<feature type="domain" description="XdhC Rossmann" evidence="2">
    <location>
        <begin position="198"/>
        <end position="344"/>
    </location>
</feature>
<dbReference type="PANTHER" id="PTHR30388:SF4">
    <property type="entry name" value="MOLYBDENUM COFACTOR INSERTION CHAPERONE PAOD"/>
    <property type="match status" value="1"/>
</dbReference>
<protein>
    <submittedName>
        <fullName evidence="3">XdhC family protein</fullName>
    </submittedName>
</protein>
<dbReference type="Gene3D" id="3.40.50.720">
    <property type="entry name" value="NAD(P)-binding Rossmann-like Domain"/>
    <property type="match status" value="1"/>
</dbReference>
<dbReference type="InterPro" id="IPR052698">
    <property type="entry name" value="MoCofactor_Util/Proc"/>
</dbReference>
<dbReference type="InterPro" id="IPR003777">
    <property type="entry name" value="XdhC_CoxI"/>
</dbReference>
<evidence type="ECO:0000313" key="4">
    <source>
        <dbReference type="Proteomes" id="UP000609874"/>
    </source>
</evidence>
<name>A0ABR8UQ39_9MICC</name>
<dbReference type="Pfam" id="PF02625">
    <property type="entry name" value="XdhC_CoxI"/>
    <property type="match status" value="1"/>
</dbReference>
<evidence type="ECO:0000259" key="1">
    <source>
        <dbReference type="Pfam" id="PF02625"/>
    </source>
</evidence>
<comment type="caution">
    <text evidence="3">The sequence shown here is derived from an EMBL/GenBank/DDBJ whole genome shotgun (WGS) entry which is preliminary data.</text>
</comment>
<feature type="domain" description="XdhC- CoxI" evidence="1">
    <location>
        <begin position="11"/>
        <end position="77"/>
    </location>
</feature>
<dbReference type="EMBL" id="JACSQD010000002">
    <property type="protein sequence ID" value="MBD7994688.1"/>
    <property type="molecule type" value="Genomic_DNA"/>
</dbReference>
<dbReference type="Proteomes" id="UP000609874">
    <property type="component" value="Unassembled WGS sequence"/>
</dbReference>
<evidence type="ECO:0000313" key="3">
    <source>
        <dbReference type="EMBL" id="MBD7994688.1"/>
    </source>
</evidence>
<dbReference type="PANTHER" id="PTHR30388">
    <property type="entry name" value="ALDEHYDE OXIDOREDUCTASE MOLYBDENUM COFACTOR ASSEMBLY PROTEIN"/>
    <property type="match status" value="1"/>
</dbReference>
<sequence>MDHWDDVVNSLAAGIPCAAATIIRTSGSVPRPAGTSMITSSSGELWGSLSGGCVEAAVLHSALEAIADGSPRTEVFGYSDGDAFAAGLSCGGSLDVRIQPLAPGALPPGPAPAALLRRLDGGRLPVAVSSGAALDAALQDLLPDVEAAVLTEMRARLESLLSAGRTGAVPVPGRDSAGGSGGEAPALFLECRPAPPRLYLLGANDYSVALCRMGALLGYRVTVVDARTAFTNPERFPEAEDVVVQWPDTLLRAEQAAGRLDARSVVCLLSHDAKFDVPALAAALGSPAGYVGAMGSRRTHRQRVRALRAAGMDGPSLARLHSPIGLDIGAGTPEEVAVSVFAEITAARHAGATGLPLSALSGPIHASPRPVTQLTAS</sequence>
<gene>
    <name evidence="3" type="ORF">H9639_05190</name>
</gene>
<evidence type="ECO:0000259" key="2">
    <source>
        <dbReference type="Pfam" id="PF13478"/>
    </source>
</evidence>
<dbReference type="Pfam" id="PF13478">
    <property type="entry name" value="XdhC_C"/>
    <property type="match status" value="1"/>
</dbReference>
<proteinExistence type="predicted"/>
<reference evidence="3 4" key="1">
    <citation type="submission" date="2020-08" db="EMBL/GenBank/DDBJ databases">
        <title>A Genomic Blueprint of the Chicken Gut Microbiome.</title>
        <authorList>
            <person name="Gilroy R."/>
            <person name="Ravi A."/>
            <person name="Getino M."/>
            <person name="Pursley I."/>
            <person name="Horton D.L."/>
            <person name="Alikhan N.-F."/>
            <person name="Baker D."/>
            <person name="Gharbi K."/>
            <person name="Hall N."/>
            <person name="Watson M."/>
            <person name="Adriaenssens E.M."/>
            <person name="Foster-Nyarko E."/>
            <person name="Jarju S."/>
            <person name="Secka A."/>
            <person name="Antonio M."/>
            <person name="Oren A."/>
            <person name="Chaudhuri R."/>
            <person name="La Ragione R.M."/>
            <person name="Hildebrand F."/>
            <person name="Pallen M.J."/>
        </authorList>
    </citation>
    <scope>NUCLEOTIDE SEQUENCE [LARGE SCALE GENOMIC DNA]</scope>
    <source>
        <strain evidence="3 4">Sa2CUA1</strain>
    </source>
</reference>
<accession>A0ABR8UQ39</accession>